<feature type="transmembrane region" description="Helical" evidence="6">
    <location>
        <begin position="155"/>
        <end position="173"/>
    </location>
</feature>
<comment type="caution">
    <text evidence="7">The sequence shown here is derived from an EMBL/GenBank/DDBJ whole genome shotgun (WGS) entry which is preliminary data.</text>
</comment>
<evidence type="ECO:0000256" key="6">
    <source>
        <dbReference type="SAM" id="Phobius"/>
    </source>
</evidence>
<protein>
    <submittedName>
        <fullName evidence="7">MFS general substrate transporter</fullName>
    </submittedName>
</protein>
<dbReference type="EMBL" id="PYWC01000044">
    <property type="protein sequence ID" value="PWW75661.1"/>
    <property type="molecule type" value="Genomic_DNA"/>
</dbReference>
<feature type="transmembrane region" description="Helical" evidence="6">
    <location>
        <begin position="305"/>
        <end position="327"/>
    </location>
</feature>
<evidence type="ECO:0000313" key="8">
    <source>
        <dbReference type="Proteomes" id="UP000246991"/>
    </source>
</evidence>
<dbReference type="FunFam" id="1.20.1250.20:FF:000057">
    <property type="entry name" value="MFS general substrate transporter"/>
    <property type="match status" value="1"/>
</dbReference>
<keyword evidence="2" id="KW-0813">Transport</keyword>
<keyword evidence="3 6" id="KW-0812">Transmembrane</keyword>
<comment type="subcellular location">
    <subcellularLocation>
        <location evidence="1">Membrane</location>
        <topology evidence="1">Multi-pass membrane protein</topology>
    </subcellularLocation>
</comment>
<dbReference type="GO" id="GO:0022857">
    <property type="term" value="F:transmembrane transporter activity"/>
    <property type="evidence" value="ECO:0007669"/>
    <property type="project" value="InterPro"/>
</dbReference>
<keyword evidence="8" id="KW-1185">Reference proteome</keyword>
<evidence type="ECO:0000256" key="2">
    <source>
        <dbReference type="ARBA" id="ARBA00022448"/>
    </source>
</evidence>
<dbReference type="SUPFAM" id="SSF103473">
    <property type="entry name" value="MFS general substrate transporter"/>
    <property type="match status" value="1"/>
</dbReference>
<feature type="transmembrane region" description="Helical" evidence="6">
    <location>
        <begin position="376"/>
        <end position="396"/>
    </location>
</feature>
<dbReference type="InterPro" id="IPR036259">
    <property type="entry name" value="MFS_trans_sf"/>
</dbReference>
<dbReference type="OrthoDB" id="2985014at2759"/>
<keyword evidence="5 6" id="KW-0472">Membrane</keyword>
<dbReference type="PANTHER" id="PTHR43791">
    <property type="entry name" value="PERMEASE-RELATED"/>
    <property type="match status" value="1"/>
</dbReference>
<dbReference type="InterPro" id="IPR011701">
    <property type="entry name" value="MFS"/>
</dbReference>
<evidence type="ECO:0000313" key="7">
    <source>
        <dbReference type="EMBL" id="PWW75661.1"/>
    </source>
</evidence>
<dbReference type="AlphaFoldDB" id="A0A317SRD9"/>
<dbReference type="PANTHER" id="PTHR43791:SF46">
    <property type="entry name" value="MAJOR FACILITATOR SUPERFAMILY (MFS) PROFILE DOMAIN-CONTAINING PROTEIN-RELATED"/>
    <property type="match status" value="1"/>
</dbReference>
<dbReference type="STRING" id="42249.A0A317SRD9"/>
<evidence type="ECO:0000256" key="4">
    <source>
        <dbReference type="ARBA" id="ARBA00022989"/>
    </source>
</evidence>
<feature type="transmembrane region" description="Helical" evidence="6">
    <location>
        <begin position="461"/>
        <end position="481"/>
    </location>
</feature>
<dbReference type="Gene3D" id="1.20.1250.20">
    <property type="entry name" value="MFS general substrate transporter like domains"/>
    <property type="match status" value="1"/>
</dbReference>
<feature type="transmembrane region" description="Helical" evidence="6">
    <location>
        <begin position="416"/>
        <end position="433"/>
    </location>
</feature>
<feature type="transmembrane region" description="Helical" evidence="6">
    <location>
        <begin position="493"/>
        <end position="512"/>
    </location>
</feature>
<dbReference type="Proteomes" id="UP000246991">
    <property type="component" value="Unassembled WGS sequence"/>
</dbReference>
<feature type="transmembrane region" description="Helical" evidence="6">
    <location>
        <begin position="185"/>
        <end position="205"/>
    </location>
</feature>
<dbReference type="GO" id="GO:0005886">
    <property type="term" value="C:plasma membrane"/>
    <property type="evidence" value="ECO:0007669"/>
    <property type="project" value="TreeGrafter"/>
</dbReference>
<organism evidence="7 8">
    <name type="scientific">Tuber magnatum</name>
    <name type="common">white Piedmont truffle</name>
    <dbReference type="NCBI Taxonomy" id="42249"/>
    <lineage>
        <taxon>Eukaryota</taxon>
        <taxon>Fungi</taxon>
        <taxon>Dikarya</taxon>
        <taxon>Ascomycota</taxon>
        <taxon>Pezizomycotina</taxon>
        <taxon>Pezizomycetes</taxon>
        <taxon>Pezizales</taxon>
        <taxon>Tuberaceae</taxon>
        <taxon>Tuber</taxon>
    </lineage>
</organism>
<feature type="transmembrane region" description="Helical" evidence="6">
    <location>
        <begin position="274"/>
        <end position="293"/>
    </location>
</feature>
<feature type="transmembrane region" description="Helical" evidence="6">
    <location>
        <begin position="212"/>
        <end position="230"/>
    </location>
</feature>
<feature type="transmembrane region" description="Helical" evidence="6">
    <location>
        <begin position="524"/>
        <end position="543"/>
    </location>
</feature>
<evidence type="ECO:0000256" key="1">
    <source>
        <dbReference type="ARBA" id="ARBA00004141"/>
    </source>
</evidence>
<feature type="transmembrane region" description="Helical" evidence="6">
    <location>
        <begin position="440"/>
        <end position="455"/>
    </location>
</feature>
<accession>A0A317SRD9</accession>
<sequence>MRLSIGYVYRLAVLRKAISATQSIYLKLIQRTQKQRKSPLYIRTSVLIWPEANNMPLYRSIPKRNITYANENHRFAVTIREYKLPMDPRVCPRRFVQPRVLVHPRNYITDSYGKSTIISQSVASMDASPPRGDQEGTIEQGRSINERRPLAKIDLRLMPFLTILYILSFLDQLEDLSLGGLEYNTALTIFFVPYILFEIPSSIIMKKLRPHLWLSLCMFLFGPVTFLQGFVQNYSGLLATRFFLGTFEAGMVPGCFYIIAMWYKREEAQKRCSFFFSATILAGAFGGLLASAIGKVDGMQGYRGWRWIFILEGLLTCAISFFLYFLITDFPEEASFLTEGEREFVKARLLADVGHSGRETHVGIQDILDVFKDYKIFVGGLMYIGLVVPGYGYAYFAPTILKDLGYSAIQTQLHSVPPWVCAFAFAMTIAVMSDHLKHRFAFAVFPIFLAPHWFLNPTYVLFLVAMGCYSAVRVIACWFNLNLGGHRRRAVGSAWQVGFGNLGGIVSTYLFISKDSPRYTKGYAISLGFICLSAASSVAYYIAITMENGKRALGQSKHINATEMEKKELGDLHPEYRYLRRD</sequence>
<name>A0A317SRD9_9PEZI</name>
<proteinExistence type="predicted"/>
<feature type="transmembrane region" description="Helical" evidence="6">
    <location>
        <begin position="242"/>
        <end position="262"/>
    </location>
</feature>
<reference evidence="7 8" key="1">
    <citation type="submission" date="2018-03" db="EMBL/GenBank/DDBJ databases">
        <title>Genomes of Pezizomycetes fungi and the evolution of truffles.</title>
        <authorList>
            <person name="Murat C."/>
            <person name="Payen T."/>
            <person name="Noel B."/>
            <person name="Kuo A."/>
            <person name="Martin F.M."/>
        </authorList>
    </citation>
    <scope>NUCLEOTIDE SEQUENCE [LARGE SCALE GENOMIC DNA]</scope>
    <source>
        <strain evidence="7">091103-1</strain>
    </source>
</reference>
<evidence type="ECO:0000256" key="3">
    <source>
        <dbReference type="ARBA" id="ARBA00022692"/>
    </source>
</evidence>
<keyword evidence="4 6" id="KW-1133">Transmembrane helix</keyword>
<dbReference type="Pfam" id="PF07690">
    <property type="entry name" value="MFS_1"/>
    <property type="match status" value="1"/>
</dbReference>
<evidence type="ECO:0000256" key="5">
    <source>
        <dbReference type="ARBA" id="ARBA00023136"/>
    </source>
</evidence>
<gene>
    <name evidence="7" type="ORF">C7212DRAFT_352893</name>
</gene>